<proteinExistence type="inferred from homology"/>
<dbReference type="InterPro" id="IPR001849">
    <property type="entry name" value="PH_domain"/>
</dbReference>
<dbReference type="SMR" id="A2F4A4"/>
<dbReference type="KEGG" id="tva:4758102"/>
<dbReference type="FunCoup" id="A2F4A4">
    <property type="interactions" value="426"/>
</dbReference>
<evidence type="ECO:0000256" key="3">
    <source>
        <dbReference type="ARBA" id="ARBA00022527"/>
    </source>
</evidence>
<dbReference type="AlphaFoldDB" id="A2F4A4"/>
<accession>A2F4A4</accession>
<organism evidence="14 15">
    <name type="scientific">Trichomonas vaginalis (strain ATCC PRA-98 / G3)</name>
    <dbReference type="NCBI Taxonomy" id="412133"/>
    <lineage>
        <taxon>Eukaryota</taxon>
        <taxon>Metamonada</taxon>
        <taxon>Parabasalia</taxon>
        <taxon>Trichomonadida</taxon>
        <taxon>Trichomonadidae</taxon>
        <taxon>Trichomonas</taxon>
    </lineage>
</organism>
<dbReference type="Pfam" id="PF00069">
    <property type="entry name" value="Pkinase"/>
    <property type="match status" value="1"/>
</dbReference>
<gene>
    <name evidence="14" type="ORF">TVAG_324020</name>
</gene>
<dbReference type="GO" id="GO:0035556">
    <property type="term" value="P:intracellular signal transduction"/>
    <property type="evidence" value="ECO:0000318"/>
    <property type="project" value="GO_Central"/>
</dbReference>
<dbReference type="VEuPathDB" id="TrichDB:TVAG_324020"/>
<dbReference type="PROSITE" id="PS50003">
    <property type="entry name" value="PH_DOMAIN"/>
    <property type="match status" value="1"/>
</dbReference>
<keyword evidence="7 14" id="KW-0418">Kinase</keyword>
<evidence type="ECO:0000313" key="15">
    <source>
        <dbReference type="Proteomes" id="UP000001542"/>
    </source>
</evidence>
<dbReference type="SMART" id="SM00233">
    <property type="entry name" value="PH"/>
    <property type="match status" value="1"/>
</dbReference>
<dbReference type="PROSITE" id="PS51285">
    <property type="entry name" value="AGC_KINASE_CTER"/>
    <property type="match status" value="1"/>
</dbReference>
<dbReference type="GO" id="GO:0005524">
    <property type="term" value="F:ATP binding"/>
    <property type="evidence" value="ECO:0007669"/>
    <property type="project" value="UniProtKB-UniRule"/>
</dbReference>
<keyword evidence="6 9" id="KW-0547">Nucleotide-binding</keyword>
<dbReference type="InterPro" id="IPR000719">
    <property type="entry name" value="Prot_kinase_dom"/>
</dbReference>
<evidence type="ECO:0000259" key="11">
    <source>
        <dbReference type="PROSITE" id="PS50003"/>
    </source>
</evidence>
<dbReference type="EC" id="2.7.11.1" evidence="2"/>
<dbReference type="InterPro" id="IPR008271">
    <property type="entry name" value="Ser/Thr_kinase_AS"/>
</dbReference>
<evidence type="ECO:0000256" key="2">
    <source>
        <dbReference type="ARBA" id="ARBA00012513"/>
    </source>
</evidence>
<evidence type="ECO:0000256" key="4">
    <source>
        <dbReference type="ARBA" id="ARBA00022553"/>
    </source>
</evidence>
<dbReference type="FunFam" id="3.30.200.20:FF:000537">
    <property type="entry name" value="Non-specific serine/threonine protein kinase"/>
    <property type="match status" value="1"/>
</dbReference>
<dbReference type="OMA" id="HKMTKQY"/>
<reference evidence="14" key="2">
    <citation type="journal article" date="2007" name="Science">
        <title>Draft genome sequence of the sexually transmitted pathogen Trichomonas vaginalis.</title>
        <authorList>
            <person name="Carlton J.M."/>
            <person name="Hirt R.P."/>
            <person name="Silva J.C."/>
            <person name="Delcher A.L."/>
            <person name="Schatz M."/>
            <person name="Zhao Q."/>
            <person name="Wortman J.R."/>
            <person name="Bidwell S.L."/>
            <person name="Alsmark U.C.M."/>
            <person name="Besteiro S."/>
            <person name="Sicheritz-Ponten T."/>
            <person name="Noel C.J."/>
            <person name="Dacks J.B."/>
            <person name="Foster P.G."/>
            <person name="Simillion C."/>
            <person name="Van de Peer Y."/>
            <person name="Miranda-Saavedra D."/>
            <person name="Barton G.J."/>
            <person name="Westrop G.D."/>
            <person name="Mueller S."/>
            <person name="Dessi D."/>
            <person name="Fiori P.L."/>
            <person name="Ren Q."/>
            <person name="Paulsen I."/>
            <person name="Zhang H."/>
            <person name="Bastida-Corcuera F.D."/>
            <person name="Simoes-Barbosa A."/>
            <person name="Brown M.T."/>
            <person name="Hayes R.D."/>
            <person name="Mukherjee M."/>
            <person name="Okumura C.Y."/>
            <person name="Schneider R."/>
            <person name="Smith A.J."/>
            <person name="Vanacova S."/>
            <person name="Villalvazo M."/>
            <person name="Haas B.J."/>
            <person name="Pertea M."/>
            <person name="Feldblyum T.V."/>
            <person name="Utterback T.R."/>
            <person name="Shu C.L."/>
            <person name="Osoegawa K."/>
            <person name="de Jong P.J."/>
            <person name="Hrdy I."/>
            <person name="Horvathova L."/>
            <person name="Zubacova Z."/>
            <person name="Dolezal P."/>
            <person name="Malik S.B."/>
            <person name="Logsdon J.M. Jr."/>
            <person name="Henze K."/>
            <person name="Gupta A."/>
            <person name="Wang C.C."/>
            <person name="Dunne R.L."/>
            <person name="Upcroft J.A."/>
            <person name="Upcroft P."/>
            <person name="White O."/>
            <person name="Salzberg S.L."/>
            <person name="Tang P."/>
            <person name="Chiu C.-H."/>
            <person name="Lee Y.-S."/>
            <person name="Embley T.M."/>
            <person name="Coombs G.H."/>
            <person name="Mottram J.C."/>
            <person name="Tachezy J."/>
            <person name="Fraser-Liggett C.M."/>
            <person name="Johnson P.J."/>
        </authorList>
    </citation>
    <scope>NUCLEOTIDE SEQUENCE [LARGE SCALE GENOMIC DNA]</scope>
    <source>
        <strain evidence="14">G3</strain>
    </source>
</reference>
<evidence type="ECO:0000259" key="13">
    <source>
        <dbReference type="PROSITE" id="PS51285"/>
    </source>
</evidence>
<evidence type="ECO:0000256" key="1">
    <source>
        <dbReference type="ARBA" id="ARBA00006935"/>
    </source>
</evidence>
<dbReference type="EMBL" id="DS113607">
    <property type="protein sequence ID" value="EAY00283.1"/>
    <property type="molecule type" value="Genomic_DNA"/>
</dbReference>
<dbReference type="SUPFAM" id="SSF56112">
    <property type="entry name" value="Protein kinase-like (PK-like)"/>
    <property type="match status" value="1"/>
</dbReference>
<dbReference type="InParanoid" id="A2F4A4"/>
<protein>
    <recommendedName>
        <fullName evidence="2">non-specific serine/threonine protein kinase</fullName>
        <ecNumber evidence="2">2.7.11.1</ecNumber>
    </recommendedName>
</protein>
<dbReference type="VEuPathDB" id="TrichDB:TVAGG3_1029030"/>
<dbReference type="InterPro" id="IPR011993">
    <property type="entry name" value="PH-like_dom_sf"/>
</dbReference>
<keyword evidence="5" id="KW-0808">Transferase</keyword>
<dbReference type="FunFam" id="2.30.29.30:FF:000286">
    <property type="entry name" value="PH-protein kinase domain containing protein"/>
    <property type="match status" value="1"/>
</dbReference>
<keyword evidence="3 10" id="KW-0723">Serine/threonine-protein kinase</keyword>
<dbReference type="eggNOG" id="KOG0690">
    <property type="taxonomic scope" value="Eukaryota"/>
</dbReference>
<feature type="domain" description="Protein kinase" evidence="12">
    <location>
        <begin position="112"/>
        <end position="369"/>
    </location>
</feature>
<evidence type="ECO:0000256" key="9">
    <source>
        <dbReference type="PROSITE-ProRule" id="PRU10141"/>
    </source>
</evidence>
<keyword evidence="4" id="KW-0597">Phosphoprotein</keyword>
<evidence type="ECO:0000256" key="5">
    <source>
        <dbReference type="ARBA" id="ARBA00022679"/>
    </source>
</evidence>
<dbReference type="SMART" id="SM00133">
    <property type="entry name" value="S_TK_X"/>
    <property type="match status" value="1"/>
</dbReference>
<dbReference type="STRING" id="5722.A2F4A4"/>
<dbReference type="FunFam" id="1.10.510.10:FF:000008">
    <property type="entry name" value="Non-specific serine/threonine protein kinase"/>
    <property type="match status" value="1"/>
</dbReference>
<keyword evidence="15" id="KW-1185">Reference proteome</keyword>
<dbReference type="Gene3D" id="2.30.29.30">
    <property type="entry name" value="Pleckstrin-homology domain (PH domain)/Phosphotyrosine-binding domain (PTB)"/>
    <property type="match status" value="1"/>
</dbReference>
<dbReference type="PANTHER" id="PTHR24351">
    <property type="entry name" value="RIBOSOMAL PROTEIN S6 KINASE"/>
    <property type="match status" value="1"/>
</dbReference>
<evidence type="ECO:0000259" key="12">
    <source>
        <dbReference type="PROSITE" id="PS50011"/>
    </source>
</evidence>
<dbReference type="InterPro" id="IPR017892">
    <property type="entry name" value="Pkinase_C"/>
</dbReference>
<feature type="domain" description="PH" evidence="11">
    <location>
        <begin position="5"/>
        <end position="100"/>
    </location>
</feature>
<dbReference type="RefSeq" id="XP_001313212.1">
    <property type="nucleotide sequence ID" value="XM_001313211.1"/>
</dbReference>
<dbReference type="SMART" id="SM00220">
    <property type="entry name" value="S_TKc"/>
    <property type="match status" value="1"/>
</dbReference>
<evidence type="ECO:0000256" key="7">
    <source>
        <dbReference type="ARBA" id="ARBA00022777"/>
    </source>
</evidence>
<dbReference type="InterPro" id="IPR000961">
    <property type="entry name" value="AGC-kinase_C"/>
</dbReference>
<dbReference type="Gene3D" id="3.30.200.20">
    <property type="entry name" value="Phosphorylase Kinase, domain 1"/>
    <property type="match status" value="1"/>
</dbReference>
<comment type="similarity">
    <text evidence="1">Belongs to the protein kinase superfamily. AGC Ser/Thr protein kinase family. RAC subfamily.</text>
</comment>
<dbReference type="SUPFAM" id="SSF50729">
    <property type="entry name" value="PH domain-like"/>
    <property type="match status" value="1"/>
</dbReference>
<dbReference type="InterPro" id="IPR017441">
    <property type="entry name" value="Protein_kinase_ATP_BS"/>
</dbReference>
<dbReference type="Pfam" id="PF00433">
    <property type="entry name" value="Pkinase_C"/>
    <property type="match status" value="1"/>
</dbReference>
<dbReference type="GO" id="GO:0004674">
    <property type="term" value="F:protein serine/threonine kinase activity"/>
    <property type="evidence" value="ECO:0000318"/>
    <property type="project" value="GO_Central"/>
</dbReference>
<evidence type="ECO:0000256" key="8">
    <source>
        <dbReference type="ARBA" id="ARBA00022840"/>
    </source>
</evidence>
<evidence type="ECO:0000256" key="6">
    <source>
        <dbReference type="ARBA" id="ARBA00022741"/>
    </source>
</evidence>
<keyword evidence="8 9" id="KW-0067">ATP-binding</keyword>
<feature type="binding site" evidence="9">
    <location>
        <position position="141"/>
    </location>
    <ligand>
        <name>ATP</name>
        <dbReference type="ChEBI" id="CHEBI:30616"/>
    </ligand>
</feature>
<dbReference type="Proteomes" id="UP000001542">
    <property type="component" value="Unassembled WGS sequence"/>
</dbReference>
<dbReference type="Gene3D" id="1.10.510.10">
    <property type="entry name" value="Transferase(Phosphotransferase) domain 1"/>
    <property type="match status" value="1"/>
</dbReference>
<dbReference type="PROSITE" id="PS00108">
    <property type="entry name" value="PROTEIN_KINASE_ST"/>
    <property type="match status" value="1"/>
</dbReference>
<dbReference type="Pfam" id="PF00169">
    <property type="entry name" value="PH"/>
    <property type="match status" value="1"/>
</dbReference>
<evidence type="ECO:0000313" key="14">
    <source>
        <dbReference type="EMBL" id="EAY00283.1"/>
    </source>
</evidence>
<evidence type="ECO:0000256" key="10">
    <source>
        <dbReference type="RuleBase" id="RU000304"/>
    </source>
</evidence>
<feature type="domain" description="AGC-kinase C-terminal" evidence="13">
    <location>
        <begin position="370"/>
        <end position="441"/>
    </location>
</feature>
<dbReference type="InterPro" id="IPR011009">
    <property type="entry name" value="Kinase-like_dom_sf"/>
</dbReference>
<dbReference type="PROSITE" id="PS50011">
    <property type="entry name" value="PROTEIN_KINASE_DOM"/>
    <property type="match status" value="1"/>
</dbReference>
<dbReference type="OrthoDB" id="63267at2759"/>
<sequence length="441" mass="50451">MSEAKILHEGWGTKLGGIFKTWRVRWFTLTKSSLTYSKSKNSRIKGKIDLSKVKEVSPMPDCVYPNAFKVVIPGVRTYQIHCNSPDEMKNWVSIINKVLSGKNINDITADDFEILKVIGKGSYGKVQLVKLRNTNDIYAMKSISKKLLGEYELISRIITERNVVLKINHPFLISARYAFQNDTKIFLVLDYAQGGELYSRLKEEQKFCEERVKYYCAMLAMAIGYLHSMGICYRDLKPENILFDKDGYIKLTDFGLVKEHMAKEDKTETFCGTPEYVAPEIIMNQPYDNSVDWWSLGTLAYEMLFGVPPFYNLNINAMYRAICRDEVDFPQNASKEAVDFIIKLLDKDPKSRLGSGPADYKDVLAHPSLAGLSEEALYKKQIPMKWKPKISSKIDVSHFDKEFTREAPKLTYEDPTLVDDNVQHQLQGFSLINGQETPDSV</sequence>
<name>A2F4A4_TRIV3</name>
<dbReference type="PROSITE" id="PS00107">
    <property type="entry name" value="PROTEIN_KINASE_ATP"/>
    <property type="match status" value="1"/>
</dbReference>
<reference evidence="14" key="1">
    <citation type="submission" date="2006-10" db="EMBL/GenBank/DDBJ databases">
        <authorList>
            <person name="Amadeo P."/>
            <person name="Zhao Q."/>
            <person name="Wortman J."/>
            <person name="Fraser-Liggett C."/>
            <person name="Carlton J."/>
        </authorList>
    </citation>
    <scope>NUCLEOTIDE SEQUENCE</scope>
    <source>
        <strain evidence="14">G3</strain>
    </source>
</reference>